<dbReference type="AlphaFoldDB" id="A0A1I7WXZ1"/>
<evidence type="ECO:0000313" key="2">
    <source>
        <dbReference type="WBParaSite" id="Hba_09999"/>
    </source>
</evidence>
<accession>A0A1I7WXZ1</accession>
<dbReference type="WBParaSite" id="Hba_09999">
    <property type="protein sequence ID" value="Hba_09999"/>
    <property type="gene ID" value="Hba_09999"/>
</dbReference>
<keyword evidence="1" id="KW-1185">Reference proteome</keyword>
<proteinExistence type="predicted"/>
<protein>
    <submittedName>
        <fullName evidence="2">Uncharacterized protein</fullName>
    </submittedName>
</protein>
<dbReference type="Proteomes" id="UP000095283">
    <property type="component" value="Unplaced"/>
</dbReference>
<name>A0A1I7WXZ1_HETBA</name>
<organism evidence="1 2">
    <name type="scientific">Heterorhabditis bacteriophora</name>
    <name type="common">Entomopathogenic nematode worm</name>
    <dbReference type="NCBI Taxonomy" id="37862"/>
    <lineage>
        <taxon>Eukaryota</taxon>
        <taxon>Metazoa</taxon>
        <taxon>Ecdysozoa</taxon>
        <taxon>Nematoda</taxon>
        <taxon>Chromadorea</taxon>
        <taxon>Rhabditida</taxon>
        <taxon>Rhabditina</taxon>
        <taxon>Rhabditomorpha</taxon>
        <taxon>Strongyloidea</taxon>
        <taxon>Heterorhabditidae</taxon>
        <taxon>Heterorhabditis</taxon>
    </lineage>
</organism>
<sequence>MFQCINHVCKAYLNIFKFYRLYEFITSFDVEKDIVVTKENVNIICPLVILALIIFI</sequence>
<reference evidence="2" key="1">
    <citation type="submission" date="2016-11" db="UniProtKB">
        <authorList>
            <consortium name="WormBaseParasite"/>
        </authorList>
    </citation>
    <scope>IDENTIFICATION</scope>
</reference>
<evidence type="ECO:0000313" key="1">
    <source>
        <dbReference type="Proteomes" id="UP000095283"/>
    </source>
</evidence>